<keyword evidence="9" id="KW-0406">Ion transport</keyword>
<evidence type="ECO:0000256" key="1">
    <source>
        <dbReference type="ARBA" id="ARBA00004141"/>
    </source>
</evidence>
<evidence type="ECO:0000256" key="2">
    <source>
        <dbReference type="ARBA" id="ARBA00006920"/>
    </source>
</evidence>
<dbReference type="PANTHER" id="PTHR31462">
    <property type="entry name" value="ENDOSOMAL/LYSOSOMAL POTASSIUM CHANNEL TMEM175"/>
    <property type="match status" value="1"/>
</dbReference>
<keyword evidence="11" id="KW-0407">Ion channel</keyword>
<proteinExistence type="inferred from homology"/>
<evidence type="ECO:0000256" key="3">
    <source>
        <dbReference type="ARBA" id="ARBA00022448"/>
    </source>
</evidence>
<comment type="subcellular location">
    <subcellularLocation>
        <location evidence="1">Membrane</location>
        <topology evidence="1">Multi-pass membrane protein</topology>
    </subcellularLocation>
</comment>
<evidence type="ECO:0000256" key="13">
    <source>
        <dbReference type="SAM" id="Phobius"/>
    </source>
</evidence>
<feature type="transmembrane region" description="Helical" evidence="13">
    <location>
        <begin position="150"/>
        <end position="167"/>
    </location>
</feature>
<comment type="caution">
    <text evidence="14">The sequence shown here is derived from an EMBL/GenBank/DDBJ whole genome shotgun (WGS) entry which is preliminary data.</text>
</comment>
<dbReference type="Proteomes" id="UP000295818">
    <property type="component" value="Unassembled WGS sequence"/>
</dbReference>
<evidence type="ECO:0000256" key="10">
    <source>
        <dbReference type="ARBA" id="ARBA00023136"/>
    </source>
</evidence>
<evidence type="ECO:0000313" key="15">
    <source>
        <dbReference type="Proteomes" id="UP000295818"/>
    </source>
</evidence>
<protein>
    <submittedName>
        <fullName evidence="14">Membrane protein</fullName>
    </submittedName>
</protein>
<dbReference type="InterPro" id="IPR010617">
    <property type="entry name" value="TMEM175-like"/>
</dbReference>
<evidence type="ECO:0000256" key="8">
    <source>
        <dbReference type="ARBA" id="ARBA00022989"/>
    </source>
</evidence>
<accession>A0ABY2B985</accession>
<keyword evidence="6" id="KW-0631">Potassium channel</keyword>
<feature type="transmembrane region" description="Helical" evidence="13">
    <location>
        <begin position="108"/>
        <end position="129"/>
    </location>
</feature>
<keyword evidence="15" id="KW-1185">Reference proteome</keyword>
<dbReference type="PANTHER" id="PTHR31462:SF5">
    <property type="entry name" value="ENDOSOMAL_LYSOSOMAL PROTON CHANNEL TMEM175"/>
    <property type="match status" value="1"/>
</dbReference>
<comment type="catalytic activity">
    <reaction evidence="12">
        <text>K(+)(in) = K(+)(out)</text>
        <dbReference type="Rhea" id="RHEA:29463"/>
        <dbReference type="ChEBI" id="CHEBI:29103"/>
    </reaction>
</comment>
<keyword evidence="10 13" id="KW-0472">Membrane</keyword>
<feature type="transmembrane region" description="Helical" evidence="13">
    <location>
        <begin position="71"/>
        <end position="88"/>
    </location>
</feature>
<feature type="transmembrane region" description="Helical" evidence="13">
    <location>
        <begin position="173"/>
        <end position="189"/>
    </location>
</feature>
<comment type="similarity">
    <text evidence="2">Belongs to the TMEM175 family.</text>
</comment>
<gene>
    <name evidence="14" type="ORF">EV644_12664</name>
</gene>
<keyword evidence="4" id="KW-0633">Potassium transport</keyword>
<keyword evidence="7" id="KW-0630">Potassium</keyword>
<keyword evidence="5 13" id="KW-0812">Transmembrane</keyword>
<keyword evidence="8 13" id="KW-1133">Transmembrane helix</keyword>
<keyword evidence="3" id="KW-0813">Transport</keyword>
<evidence type="ECO:0000256" key="7">
    <source>
        <dbReference type="ARBA" id="ARBA00022958"/>
    </source>
</evidence>
<evidence type="ECO:0000256" key="4">
    <source>
        <dbReference type="ARBA" id="ARBA00022538"/>
    </source>
</evidence>
<evidence type="ECO:0000256" key="11">
    <source>
        <dbReference type="ARBA" id="ARBA00023303"/>
    </source>
</evidence>
<evidence type="ECO:0000313" key="14">
    <source>
        <dbReference type="EMBL" id="TCO12321.1"/>
    </source>
</evidence>
<feature type="transmembrane region" description="Helical" evidence="13">
    <location>
        <begin position="40"/>
        <end position="59"/>
    </location>
</feature>
<organism evidence="14 15">
    <name type="scientific">Kribbella orskensis</name>
    <dbReference type="NCBI Taxonomy" id="2512216"/>
    <lineage>
        <taxon>Bacteria</taxon>
        <taxon>Bacillati</taxon>
        <taxon>Actinomycetota</taxon>
        <taxon>Actinomycetes</taxon>
        <taxon>Propionibacteriales</taxon>
        <taxon>Kribbellaceae</taxon>
        <taxon>Kribbella</taxon>
    </lineage>
</organism>
<sequence>MEAFSDGVFAIAVTLLVLEVGVPAGSEKDLLKALGEEWPAYLGYLVSFATIGAVWIAHTVITEYLDHANSIFLRLNLLLLLVVSFLPFPTRLLADYTHEPDAERIAATVYGINLLLSLIMVSVLWRYAVAEQLVRPDMADEDVRTLTKRFTPTLSVYVLVIVVGLFLPLLAVFGYLAIALFILIPFGSIRRQQKKKTA</sequence>
<reference evidence="14 15" key="1">
    <citation type="journal article" date="2015" name="Stand. Genomic Sci.">
        <title>Genomic Encyclopedia of Bacterial and Archaeal Type Strains, Phase III: the genomes of soil and plant-associated and newly described type strains.</title>
        <authorList>
            <person name="Whitman W.B."/>
            <person name="Woyke T."/>
            <person name="Klenk H.P."/>
            <person name="Zhou Y."/>
            <person name="Lilburn T.G."/>
            <person name="Beck B.J."/>
            <person name="De Vos P."/>
            <person name="Vandamme P."/>
            <person name="Eisen J.A."/>
            <person name="Garrity G."/>
            <person name="Hugenholtz P."/>
            <person name="Kyrpides N.C."/>
        </authorList>
    </citation>
    <scope>NUCLEOTIDE SEQUENCE [LARGE SCALE GENOMIC DNA]</scope>
    <source>
        <strain evidence="14 15">VKM Ac-2538</strain>
    </source>
</reference>
<evidence type="ECO:0000256" key="9">
    <source>
        <dbReference type="ARBA" id="ARBA00023065"/>
    </source>
</evidence>
<evidence type="ECO:0000256" key="5">
    <source>
        <dbReference type="ARBA" id="ARBA00022692"/>
    </source>
</evidence>
<name>A0ABY2B985_9ACTN</name>
<dbReference type="Pfam" id="PF06736">
    <property type="entry name" value="TMEM175"/>
    <property type="match status" value="1"/>
</dbReference>
<evidence type="ECO:0000256" key="12">
    <source>
        <dbReference type="ARBA" id="ARBA00034430"/>
    </source>
</evidence>
<evidence type="ECO:0000256" key="6">
    <source>
        <dbReference type="ARBA" id="ARBA00022826"/>
    </source>
</evidence>
<dbReference type="EMBL" id="SLWM01000026">
    <property type="protein sequence ID" value="TCO12321.1"/>
    <property type="molecule type" value="Genomic_DNA"/>
</dbReference>